<gene>
    <name evidence="2" type="ORF">CLUMA_CG000936</name>
</gene>
<evidence type="ECO:0000313" key="2">
    <source>
        <dbReference type="EMBL" id="CRK87127.1"/>
    </source>
</evidence>
<reference evidence="2 3" key="1">
    <citation type="submission" date="2015-04" db="EMBL/GenBank/DDBJ databases">
        <authorList>
            <person name="Syromyatnikov M.Y."/>
            <person name="Popov V.N."/>
        </authorList>
    </citation>
    <scope>NUCLEOTIDE SEQUENCE [LARGE SCALE GENOMIC DNA]</scope>
</reference>
<evidence type="ECO:0000313" key="3">
    <source>
        <dbReference type="Proteomes" id="UP000183832"/>
    </source>
</evidence>
<keyword evidence="1" id="KW-1133">Transmembrane helix</keyword>
<sequence>MWTLGRIEVIAVCKDKNLNEINNILYIRFSYGAYKRDKSFNNRTYSNDVLDVYIADGFVLLHLRYGLTPFLVRSTVVKDLSFIIISVFFIWGRENRMKQANGKHLAKAWAKD</sequence>
<feature type="transmembrane region" description="Helical" evidence="1">
    <location>
        <begin position="70"/>
        <end position="91"/>
    </location>
</feature>
<keyword evidence="1" id="KW-0472">Membrane</keyword>
<name>A0A1J1HGJ3_9DIPT</name>
<organism evidence="2 3">
    <name type="scientific">Clunio marinus</name>
    <dbReference type="NCBI Taxonomy" id="568069"/>
    <lineage>
        <taxon>Eukaryota</taxon>
        <taxon>Metazoa</taxon>
        <taxon>Ecdysozoa</taxon>
        <taxon>Arthropoda</taxon>
        <taxon>Hexapoda</taxon>
        <taxon>Insecta</taxon>
        <taxon>Pterygota</taxon>
        <taxon>Neoptera</taxon>
        <taxon>Endopterygota</taxon>
        <taxon>Diptera</taxon>
        <taxon>Nematocera</taxon>
        <taxon>Chironomoidea</taxon>
        <taxon>Chironomidae</taxon>
        <taxon>Clunio</taxon>
    </lineage>
</organism>
<proteinExistence type="predicted"/>
<protein>
    <submittedName>
        <fullName evidence="2">CLUMA_CG000936, isoform A</fullName>
    </submittedName>
</protein>
<accession>A0A1J1HGJ3</accession>
<dbReference type="EMBL" id="CVRI01000004">
    <property type="protein sequence ID" value="CRK87127.1"/>
    <property type="molecule type" value="Genomic_DNA"/>
</dbReference>
<evidence type="ECO:0000256" key="1">
    <source>
        <dbReference type="SAM" id="Phobius"/>
    </source>
</evidence>
<dbReference type="Proteomes" id="UP000183832">
    <property type="component" value="Unassembled WGS sequence"/>
</dbReference>
<keyword evidence="3" id="KW-1185">Reference proteome</keyword>
<keyword evidence="1" id="KW-0812">Transmembrane</keyword>
<dbReference type="AlphaFoldDB" id="A0A1J1HGJ3"/>